<name>A0A1I6UTZ7_9ACTN</name>
<dbReference type="STRING" id="1176198.SAMN05444716_106186"/>
<evidence type="ECO:0000313" key="1">
    <source>
        <dbReference type="EMBL" id="SFT04876.1"/>
    </source>
</evidence>
<gene>
    <name evidence="1" type="ORF">SAMN05444716_106186</name>
</gene>
<dbReference type="NCBIfam" id="TIGR03930">
    <property type="entry name" value="WXG100_ESAT6"/>
    <property type="match status" value="1"/>
</dbReference>
<dbReference type="InterPro" id="IPR010310">
    <property type="entry name" value="T7SS_ESAT-6-like"/>
</dbReference>
<dbReference type="Gene3D" id="1.10.287.1060">
    <property type="entry name" value="ESAT-6-like"/>
    <property type="match status" value="1"/>
</dbReference>
<proteinExistence type="predicted"/>
<keyword evidence="2" id="KW-1185">Reference proteome</keyword>
<dbReference type="SUPFAM" id="SSF140453">
    <property type="entry name" value="EsxAB dimer-like"/>
    <property type="match status" value="1"/>
</dbReference>
<dbReference type="RefSeq" id="WP_093843742.1">
    <property type="nucleotide sequence ID" value="NZ_CP054938.1"/>
</dbReference>
<accession>A0A1I6UTZ7</accession>
<dbReference type="Pfam" id="PF06013">
    <property type="entry name" value="WXG100"/>
    <property type="match status" value="1"/>
</dbReference>
<sequence>MDRGADLERLRTLAGKFRDSAGDLRGLISTLDTETQSSESYWKGPKSDQFRSEWQDVKPTFESFADALDDAAQNADTNADNIEAAT</sequence>
<dbReference type="AlphaFoldDB" id="A0A1I6UTZ7"/>
<organism evidence="1 2">
    <name type="scientific">Streptomyces harbinensis</name>
    <dbReference type="NCBI Taxonomy" id="1176198"/>
    <lineage>
        <taxon>Bacteria</taxon>
        <taxon>Bacillati</taxon>
        <taxon>Actinomycetota</taxon>
        <taxon>Actinomycetes</taxon>
        <taxon>Kitasatosporales</taxon>
        <taxon>Streptomycetaceae</taxon>
        <taxon>Streptomyces</taxon>
    </lineage>
</organism>
<evidence type="ECO:0000313" key="2">
    <source>
        <dbReference type="Proteomes" id="UP000198873"/>
    </source>
</evidence>
<dbReference type="EMBL" id="FPAB01000006">
    <property type="protein sequence ID" value="SFT04876.1"/>
    <property type="molecule type" value="Genomic_DNA"/>
</dbReference>
<protein>
    <submittedName>
        <fullName evidence="1">WXG100 family type VII secretion target</fullName>
    </submittedName>
</protein>
<dbReference type="Proteomes" id="UP000198873">
    <property type="component" value="Unassembled WGS sequence"/>
</dbReference>
<reference evidence="2" key="1">
    <citation type="submission" date="2016-10" db="EMBL/GenBank/DDBJ databases">
        <authorList>
            <person name="Varghese N."/>
            <person name="Submissions S."/>
        </authorList>
    </citation>
    <scope>NUCLEOTIDE SEQUENCE [LARGE SCALE GENOMIC DNA]</scope>
    <source>
        <strain evidence="2">CGMCC 4.7047</strain>
    </source>
</reference>
<dbReference type="InterPro" id="IPR036689">
    <property type="entry name" value="ESAT-6-like_sf"/>
</dbReference>